<evidence type="ECO:0000256" key="9">
    <source>
        <dbReference type="ARBA" id="ARBA00022859"/>
    </source>
</evidence>
<dbReference type="GO" id="GO:0042157">
    <property type="term" value="P:lipoprotein metabolic process"/>
    <property type="evidence" value="ECO:0000318"/>
    <property type="project" value="GO_Central"/>
</dbReference>
<evidence type="ECO:0000256" key="22">
    <source>
        <dbReference type="ARBA" id="ARBA00041191"/>
    </source>
</evidence>
<evidence type="ECO:0000256" key="11">
    <source>
        <dbReference type="ARBA" id="ARBA00022968"/>
    </source>
</evidence>
<protein>
    <recommendedName>
        <fullName evidence="22">Oxidized low-density lipoprotein receptor 1</fullName>
    </recommendedName>
    <alternativeName>
        <fullName evidence="23">Lectin-like oxidized LDL receptor 1</fullName>
    </alternativeName>
    <alternativeName>
        <fullName evidence="24">Lectin-type oxidized LDL receptor 1</fullName>
    </alternativeName>
</protein>
<comment type="subunit">
    <text evidence="21">Homodimer; disulfide-linked. May form a hexamer composed of 3 homodimers. Interacts with HSP70.</text>
</comment>
<keyword evidence="14 27" id="KW-0472">Membrane</keyword>
<gene>
    <name evidence="29" type="primary">OLR1</name>
</gene>
<evidence type="ECO:0000313" key="30">
    <source>
        <dbReference type="Proteomes" id="UP000002279"/>
    </source>
</evidence>
<evidence type="ECO:0000256" key="23">
    <source>
        <dbReference type="ARBA" id="ARBA00041686"/>
    </source>
</evidence>
<evidence type="ECO:0000256" key="27">
    <source>
        <dbReference type="SAM" id="Phobius"/>
    </source>
</evidence>
<keyword evidence="18" id="KW-0325">Glycoprotein</keyword>
<dbReference type="Gene3D" id="3.10.100.10">
    <property type="entry name" value="Mannose-Binding Protein A, subunit A"/>
    <property type="match status" value="1"/>
</dbReference>
<dbReference type="CDD" id="cd03593">
    <property type="entry name" value="CLECT_NK_receptors_like"/>
    <property type="match status" value="1"/>
</dbReference>
<evidence type="ECO:0000256" key="3">
    <source>
        <dbReference type="ARBA" id="ARBA00004401"/>
    </source>
</evidence>
<dbReference type="GO" id="GO:0002376">
    <property type="term" value="P:immune system process"/>
    <property type="evidence" value="ECO:0007669"/>
    <property type="project" value="UniProtKB-KW"/>
</dbReference>
<dbReference type="GO" id="GO:0006954">
    <property type="term" value="P:inflammatory response"/>
    <property type="evidence" value="ECO:0007669"/>
    <property type="project" value="UniProtKB-KW"/>
</dbReference>
<keyword evidence="7 27" id="KW-0812">Transmembrane</keyword>
<keyword evidence="9" id="KW-0391">Immunity</keyword>
<feature type="transmembrane region" description="Helical" evidence="27">
    <location>
        <begin position="38"/>
        <end position="61"/>
    </location>
</feature>
<keyword evidence="30" id="KW-1185">Reference proteome</keyword>
<evidence type="ECO:0000256" key="5">
    <source>
        <dbReference type="ARBA" id="ARBA00022475"/>
    </source>
</evidence>
<name>A0A6I8PI13_ORNAN</name>
<dbReference type="InterPro" id="IPR052332">
    <property type="entry name" value="OxLDL_rcpt1-like"/>
</dbReference>
<dbReference type="GeneTree" id="ENSGT00940000161941"/>
<dbReference type="InterPro" id="IPR033992">
    <property type="entry name" value="NKR-like_CTLD"/>
</dbReference>
<evidence type="ECO:0000256" key="20">
    <source>
        <dbReference type="ARBA" id="ARBA00023288"/>
    </source>
</evidence>
<organism evidence="29 30">
    <name type="scientific">Ornithorhynchus anatinus</name>
    <name type="common">Duckbill platypus</name>
    <dbReference type="NCBI Taxonomy" id="9258"/>
    <lineage>
        <taxon>Eukaryota</taxon>
        <taxon>Metazoa</taxon>
        <taxon>Chordata</taxon>
        <taxon>Craniata</taxon>
        <taxon>Vertebrata</taxon>
        <taxon>Euteleostomi</taxon>
        <taxon>Mammalia</taxon>
        <taxon>Monotremata</taxon>
        <taxon>Ornithorhynchidae</taxon>
        <taxon>Ornithorhynchus</taxon>
    </lineage>
</organism>
<keyword evidence="13 25" id="KW-0175">Coiled coil</keyword>
<keyword evidence="12 27" id="KW-1133">Transmembrane helix</keyword>
<evidence type="ECO:0000256" key="18">
    <source>
        <dbReference type="ARBA" id="ARBA00023180"/>
    </source>
</evidence>
<evidence type="ECO:0000256" key="6">
    <source>
        <dbReference type="ARBA" id="ARBA00022525"/>
    </source>
</evidence>
<evidence type="ECO:0000256" key="19">
    <source>
        <dbReference type="ARBA" id="ARBA00023198"/>
    </source>
</evidence>
<sequence>MEDDVQYAELKFNMPEEKPKQKLPEKKAEDSSSSSPRWFLAAIMLGIFSFALLGAMVVLGLKIIHARGLRDRQVENYTHLEGKTARFTDQKDVAGASPQDWQEVENLRRKLENITEEHRALLLQNEQLREALKKAKNYTGPCPQDWFWHGESCYIFSSHFKNWKMSQENCASQGSQLLKVDDQDELEFVYRAVAHSRNPFWLGLRRSDARSRWVWEDGSTPFVGLLQAWRYLSHTYSSGTCGCIFQGNIIAESCIITASSICERKANLLKLDPGEEKGPRWPDQSQIRLGPISVGT</sequence>
<evidence type="ECO:0000256" key="21">
    <source>
        <dbReference type="ARBA" id="ARBA00038751"/>
    </source>
</evidence>
<keyword evidence="8" id="KW-0430">Lectin</keyword>
<dbReference type="OrthoDB" id="6133475at2759"/>
<dbReference type="Proteomes" id="UP000002279">
    <property type="component" value="Chromosome 17"/>
</dbReference>
<dbReference type="GO" id="GO:0043235">
    <property type="term" value="C:receptor complex"/>
    <property type="evidence" value="ECO:0000318"/>
    <property type="project" value="GO_Central"/>
</dbReference>
<keyword evidence="17" id="KW-0675">Receptor</keyword>
<evidence type="ECO:0000256" key="12">
    <source>
        <dbReference type="ARBA" id="ARBA00022989"/>
    </source>
</evidence>
<dbReference type="InterPro" id="IPR016186">
    <property type="entry name" value="C-type_lectin-like/link_sf"/>
</dbReference>
<dbReference type="AlphaFoldDB" id="A0A6I8PI13"/>
<feature type="region of interest" description="Disordered" evidence="26">
    <location>
        <begin position="1"/>
        <end position="32"/>
    </location>
</feature>
<keyword evidence="11" id="KW-0735">Signal-anchor</keyword>
<dbReference type="PANTHER" id="PTHR47298:SF1">
    <property type="entry name" value="OXIDIZED LOW-DENSITY LIPOPROTEIN RECEPTOR 1"/>
    <property type="match status" value="1"/>
</dbReference>
<comment type="subcellular location">
    <subcellularLocation>
        <location evidence="1">Cell membrane</location>
        <topology evidence="1">Lipid-anchor</topology>
    </subcellularLocation>
    <subcellularLocation>
        <location evidence="3">Cell membrane</location>
        <topology evidence="3">Single-pass type II membrane protein</topology>
    </subcellularLocation>
    <subcellularLocation>
        <location evidence="2">Membrane raft</location>
    </subcellularLocation>
    <subcellularLocation>
        <location evidence="4">Secreted</location>
    </subcellularLocation>
</comment>
<reference evidence="29 30" key="1">
    <citation type="journal article" date="2008" name="Nature">
        <title>Genome analysis of the platypus reveals unique signatures of evolution.</title>
        <authorList>
            <person name="Warren W.C."/>
            <person name="Hillier L.W."/>
            <person name="Marshall Graves J.A."/>
            <person name="Birney E."/>
            <person name="Ponting C.P."/>
            <person name="Grutzner F."/>
            <person name="Belov K."/>
            <person name="Miller W."/>
            <person name="Clarke L."/>
            <person name="Chinwalla A.T."/>
            <person name="Yang S.P."/>
            <person name="Heger A."/>
            <person name="Locke D.P."/>
            <person name="Miethke P."/>
            <person name="Waters P.D."/>
            <person name="Veyrunes F."/>
            <person name="Fulton L."/>
            <person name="Fulton B."/>
            <person name="Graves T."/>
            <person name="Wallis J."/>
            <person name="Puente X.S."/>
            <person name="Lopez-Otin C."/>
            <person name="Ordonez G.R."/>
            <person name="Eichler E.E."/>
            <person name="Chen L."/>
            <person name="Cheng Z."/>
            <person name="Deakin J.E."/>
            <person name="Alsop A."/>
            <person name="Thompson K."/>
            <person name="Kirby P."/>
            <person name="Papenfuss A.T."/>
            <person name="Wakefield M.J."/>
            <person name="Olender T."/>
            <person name="Lancet D."/>
            <person name="Huttley G.A."/>
            <person name="Smit A.F."/>
            <person name="Pask A."/>
            <person name="Temple-Smith P."/>
            <person name="Batzer M.A."/>
            <person name="Walker J.A."/>
            <person name="Konkel M.K."/>
            <person name="Harris R.S."/>
            <person name="Whittington C.M."/>
            <person name="Wong E.S."/>
            <person name="Gemmell N.J."/>
            <person name="Buschiazzo E."/>
            <person name="Vargas Jentzsch I.M."/>
            <person name="Merkel A."/>
            <person name="Schmitz J."/>
            <person name="Zemann A."/>
            <person name="Churakov G."/>
            <person name="Kriegs J.O."/>
            <person name="Brosius J."/>
            <person name="Murchison E.P."/>
            <person name="Sachidanandam R."/>
            <person name="Smith C."/>
            <person name="Hannon G.J."/>
            <person name="Tsend-Ayush E."/>
            <person name="McMillan D."/>
            <person name="Attenborough R."/>
            <person name="Rens W."/>
            <person name="Ferguson-Smith M."/>
            <person name="Lefevre C.M."/>
            <person name="Sharp J.A."/>
            <person name="Nicholas K.R."/>
            <person name="Ray D.A."/>
            <person name="Kube M."/>
            <person name="Reinhardt R."/>
            <person name="Pringle T.H."/>
            <person name="Taylor J."/>
            <person name="Jones R.C."/>
            <person name="Nixon B."/>
            <person name="Dacheux J.L."/>
            <person name="Niwa H."/>
            <person name="Sekita Y."/>
            <person name="Huang X."/>
            <person name="Stark A."/>
            <person name="Kheradpour P."/>
            <person name="Kellis M."/>
            <person name="Flicek P."/>
            <person name="Chen Y."/>
            <person name="Webber C."/>
            <person name="Hardison R."/>
            <person name="Nelson J."/>
            <person name="Hallsworth-Pepin K."/>
            <person name="Delehaunty K."/>
            <person name="Markovic C."/>
            <person name="Minx P."/>
            <person name="Feng Y."/>
            <person name="Kremitzki C."/>
            <person name="Mitreva M."/>
            <person name="Glasscock J."/>
            <person name="Wylie T."/>
            <person name="Wohldmann P."/>
            <person name="Thiru P."/>
            <person name="Nhan M.N."/>
            <person name="Pohl C.S."/>
            <person name="Smith S.M."/>
            <person name="Hou S."/>
            <person name="Nefedov M."/>
            <person name="de Jong P.J."/>
            <person name="Renfree M.B."/>
            <person name="Mardis E.R."/>
            <person name="Wilson R.K."/>
        </authorList>
    </citation>
    <scope>NUCLEOTIDE SEQUENCE [LARGE SCALE GENOMIC DNA]</scope>
    <source>
        <strain evidence="29 30">Glennie</strain>
    </source>
</reference>
<evidence type="ECO:0000256" key="4">
    <source>
        <dbReference type="ARBA" id="ARBA00004613"/>
    </source>
</evidence>
<reference evidence="29" key="2">
    <citation type="submission" date="2025-08" db="UniProtKB">
        <authorList>
            <consortium name="Ensembl"/>
        </authorList>
    </citation>
    <scope>IDENTIFICATION</scope>
    <source>
        <strain evidence="29">Glennie</strain>
    </source>
</reference>
<dbReference type="RefSeq" id="XP_028938621.1">
    <property type="nucleotide sequence ID" value="XM_029082788.2"/>
</dbReference>
<evidence type="ECO:0000256" key="7">
    <source>
        <dbReference type="ARBA" id="ARBA00022692"/>
    </source>
</evidence>
<evidence type="ECO:0000256" key="17">
    <source>
        <dbReference type="ARBA" id="ARBA00023170"/>
    </source>
</evidence>
<evidence type="ECO:0000256" key="8">
    <source>
        <dbReference type="ARBA" id="ARBA00022734"/>
    </source>
</evidence>
<dbReference type="FunCoup" id="A0A6I8PI13">
    <property type="interactions" value="220"/>
</dbReference>
<feature type="coiled-coil region" evidence="25">
    <location>
        <begin position="104"/>
        <end position="138"/>
    </location>
</feature>
<evidence type="ECO:0000256" key="15">
    <source>
        <dbReference type="ARBA" id="ARBA00023139"/>
    </source>
</evidence>
<evidence type="ECO:0000256" key="2">
    <source>
        <dbReference type="ARBA" id="ARBA00004285"/>
    </source>
</evidence>
<dbReference type="Bgee" id="ENSOANG00000036150">
    <property type="expression patterns" value="Expressed in ovary and 4 other cell types or tissues"/>
</dbReference>
<feature type="domain" description="C-type lectin" evidence="28">
    <location>
        <begin position="149"/>
        <end position="263"/>
    </location>
</feature>
<dbReference type="GO" id="GO:0005576">
    <property type="term" value="C:extracellular region"/>
    <property type="evidence" value="ECO:0007669"/>
    <property type="project" value="UniProtKB-SubCell"/>
</dbReference>
<dbReference type="Ensembl" id="ENSOANT00000063006.1">
    <property type="protein sequence ID" value="ENSOANP00000051569.1"/>
    <property type="gene ID" value="ENSOANG00000036150.1"/>
</dbReference>
<reference evidence="29" key="3">
    <citation type="submission" date="2025-09" db="UniProtKB">
        <authorList>
            <consortium name="Ensembl"/>
        </authorList>
    </citation>
    <scope>IDENTIFICATION</scope>
    <source>
        <strain evidence="29">Glennie</strain>
    </source>
</reference>
<dbReference type="PANTHER" id="PTHR47298">
    <property type="entry name" value="OXIDIZED LOW-DENSITY LIPOPROTEIN RECEPTOR 1"/>
    <property type="match status" value="1"/>
</dbReference>
<evidence type="ECO:0000256" key="26">
    <source>
        <dbReference type="SAM" id="MobiDB-lite"/>
    </source>
</evidence>
<dbReference type="GO" id="GO:0045121">
    <property type="term" value="C:membrane raft"/>
    <property type="evidence" value="ECO:0007669"/>
    <property type="project" value="UniProtKB-SubCell"/>
</dbReference>
<evidence type="ECO:0000313" key="29">
    <source>
        <dbReference type="Ensembl" id="ENSOANP00000051569.1"/>
    </source>
</evidence>
<keyword evidence="6" id="KW-0964">Secreted</keyword>
<dbReference type="InterPro" id="IPR016187">
    <property type="entry name" value="CTDL_fold"/>
</dbReference>
<dbReference type="GeneID" id="100092611"/>
<dbReference type="GO" id="GO:0005886">
    <property type="term" value="C:plasma membrane"/>
    <property type="evidence" value="ECO:0000318"/>
    <property type="project" value="GO_Central"/>
</dbReference>
<dbReference type="SUPFAM" id="SSF56436">
    <property type="entry name" value="C-type lectin-like"/>
    <property type="match status" value="1"/>
</dbReference>
<dbReference type="InParanoid" id="A0A6I8PI13"/>
<evidence type="ECO:0000256" key="10">
    <source>
        <dbReference type="ARBA" id="ARBA00022889"/>
    </source>
</evidence>
<feature type="compositionally biased region" description="Basic and acidic residues" evidence="26">
    <location>
        <begin position="14"/>
        <end position="30"/>
    </location>
</feature>
<dbReference type="KEGG" id="oaa:100092611"/>
<dbReference type="PROSITE" id="PS50041">
    <property type="entry name" value="C_TYPE_LECTIN_2"/>
    <property type="match status" value="1"/>
</dbReference>
<dbReference type="GO" id="GO:0030246">
    <property type="term" value="F:carbohydrate binding"/>
    <property type="evidence" value="ECO:0007669"/>
    <property type="project" value="UniProtKB-KW"/>
</dbReference>
<dbReference type="Pfam" id="PF00059">
    <property type="entry name" value="Lectin_C"/>
    <property type="match status" value="1"/>
</dbReference>
<keyword evidence="16" id="KW-1015">Disulfide bond</keyword>
<keyword evidence="5" id="KW-1003">Cell membrane</keyword>
<evidence type="ECO:0000256" key="16">
    <source>
        <dbReference type="ARBA" id="ARBA00023157"/>
    </source>
</evidence>
<dbReference type="OMA" id="YTGPCPQ"/>
<evidence type="ECO:0000256" key="14">
    <source>
        <dbReference type="ARBA" id="ARBA00023136"/>
    </source>
</evidence>
<keyword evidence="10" id="KW-0130">Cell adhesion</keyword>
<evidence type="ECO:0000256" key="24">
    <source>
        <dbReference type="ARBA" id="ARBA00041771"/>
    </source>
</evidence>
<dbReference type="GO" id="GO:0007159">
    <property type="term" value="P:leukocyte cell-cell adhesion"/>
    <property type="evidence" value="ECO:0000318"/>
    <property type="project" value="GO_Central"/>
</dbReference>
<dbReference type="InterPro" id="IPR001304">
    <property type="entry name" value="C-type_lectin-like"/>
</dbReference>
<proteinExistence type="predicted"/>
<keyword evidence="15" id="KW-0564">Palmitate</keyword>
<accession>A0A6I8PI13</accession>
<dbReference type="SMART" id="SM00034">
    <property type="entry name" value="CLECT"/>
    <property type="match status" value="1"/>
</dbReference>
<evidence type="ECO:0000259" key="28">
    <source>
        <dbReference type="PROSITE" id="PS50041"/>
    </source>
</evidence>
<keyword evidence="19" id="KW-0395">Inflammatory response</keyword>
<keyword evidence="20" id="KW-0449">Lipoprotein</keyword>
<evidence type="ECO:0000256" key="25">
    <source>
        <dbReference type="SAM" id="Coils"/>
    </source>
</evidence>
<dbReference type="GO" id="GO:0005041">
    <property type="term" value="F:low-density lipoprotein particle receptor activity"/>
    <property type="evidence" value="ECO:0000318"/>
    <property type="project" value="GO_Central"/>
</dbReference>
<evidence type="ECO:0000256" key="13">
    <source>
        <dbReference type="ARBA" id="ARBA00023054"/>
    </source>
</evidence>
<evidence type="ECO:0000256" key="1">
    <source>
        <dbReference type="ARBA" id="ARBA00004193"/>
    </source>
</evidence>
<dbReference type="CTD" id="4973"/>